<organism evidence="1 2">
    <name type="scientific">Cerrena zonata</name>
    <dbReference type="NCBI Taxonomy" id="2478898"/>
    <lineage>
        <taxon>Eukaryota</taxon>
        <taxon>Fungi</taxon>
        <taxon>Dikarya</taxon>
        <taxon>Basidiomycota</taxon>
        <taxon>Agaricomycotina</taxon>
        <taxon>Agaricomycetes</taxon>
        <taxon>Polyporales</taxon>
        <taxon>Cerrenaceae</taxon>
        <taxon>Cerrena</taxon>
    </lineage>
</organism>
<gene>
    <name evidence="1" type="ORF">QCA50_018557</name>
</gene>
<dbReference type="Proteomes" id="UP001385951">
    <property type="component" value="Unassembled WGS sequence"/>
</dbReference>
<dbReference type="AlphaFoldDB" id="A0AAW0FME3"/>
<proteinExistence type="predicted"/>
<evidence type="ECO:0000313" key="1">
    <source>
        <dbReference type="EMBL" id="KAK7678496.1"/>
    </source>
</evidence>
<protein>
    <submittedName>
        <fullName evidence="1">Uncharacterized protein</fullName>
    </submittedName>
</protein>
<dbReference type="EMBL" id="JASBNA010000071">
    <property type="protein sequence ID" value="KAK7678496.1"/>
    <property type="molecule type" value="Genomic_DNA"/>
</dbReference>
<evidence type="ECO:0000313" key="2">
    <source>
        <dbReference type="Proteomes" id="UP001385951"/>
    </source>
</evidence>
<keyword evidence="2" id="KW-1185">Reference proteome</keyword>
<name>A0AAW0FME3_9APHY</name>
<comment type="caution">
    <text evidence="1">The sequence shown here is derived from an EMBL/GenBank/DDBJ whole genome shotgun (WGS) entry which is preliminary data.</text>
</comment>
<accession>A0AAW0FME3</accession>
<reference evidence="1 2" key="1">
    <citation type="submission" date="2022-09" db="EMBL/GenBank/DDBJ databases">
        <authorList>
            <person name="Palmer J.M."/>
        </authorList>
    </citation>
    <scope>NUCLEOTIDE SEQUENCE [LARGE SCALE GENOMIC DNA]</scope>
    <source>
        <strain evidence="1 2">DSM 7382</strain>
    </source>
</reference>
<sequence>MNETDFASSRPLAWATLRRPIAIILPIGRRSHCNKEYNPQAWLTVDSPFNPP</sequence>